<dbReference type="Proteomes" id="UP001470230">
    <property type="component" value="Unassembled WGS sequence"/>
</dbReference>
<comment type="caution">
    <text evidence="3">The sequence shown here is derived from an EMBL/GenBank/DDBJ whole genome shotgun (WGS) entry which is preliminary data.</text>
</comment>
<organism evidence="3 4">
    <name type="scientific">Tritrichomonas musculus</name>
    <dbReference type="NCBI Taxonomy" id="1915356"/>
    <lineage>
        <taxon>Eukaryota</taxon>
        <taxon>Metamonada</taxon>
        <taxon>Parabasalia</taxon>
        <taxon>Tritrichomonadida</taxon>
        <taxon>Tritrichomonadidae</taxon>
        <taxon>Tritrichomonas</taxon>
    </lineage>
</organism>
<evidence type="ECO:0000256" key="1">
    <source>
        <dbReference type="SAM" id="MobiDB-lite"/>
    </source>
</evidence>
<sequence length="2536" mass="290755">MNVVLTIRDPMSDAFIKILRSFLTTNLSSQINIDSTSFFTFPILQESKINEVKNMLDDGVSISGCCRFLSNIFNFDPALVNAIKNHQIPPEESKIGKISSVIAWIGSEKYCTSDFFFLLVCTLLADNFDITSQFCLKLMINHYCHNTPKLLSTEAVDSITQFFKTNNIDINYKLDVLNDLLNISIKIKDSNISSCILRAILIIVQKNSALIANYDFKDILNTSSKLFQKLNMDALSLLGGIANISSSSDEYVEIFQNLAKNVISTFSEQGTQISVKNITPTTDFFLRFIIDYQINFDSFKFFPQVTDVLPSSSFDTSLTVSNILNRQQFEVLKTFQAIFHLFHHHLQHLTLSFFSSLVDQLSSENNTKSQCIETLIFYLYLIENIPKISVPKSFCEVIIHSDIFSPKFTIFYSDKDDFQILNNLRNLALNFLYSSDPEMINLLNSNLSDYPFMIVENYSRLRTFLSVSEMSQFLNSMSIYDLTLVLKNLVKKMSEPELNEIDRKHVFTAWSTLFVCINDFLNDSHSIVKLFQSLDFTSNYIRHFFNPSLRPLIFSTLQRYMTMSGMSLSMIAQFCLYIFSYAIYNHDDMFHQLMTDLLACLEDAIVHNPEIVKELSVITPAILSFFLHFPTKELLKNTLNFLLLVSFNTNNFSFSHDEMLSLGNTIRTMDSDGLSEKNFSIILSLLAGTKISNMSQNFTIKNPSFILLVLYVSADDISQSIQFFYRLCQYSIFNCVQCHKGNLDLFLIELIRNYPNPFKFFDSTFNSSFTHQDLLNVVIQFLSLIFTYQCSPQSVERFIGLAVPKPSAEIQSIENNLNGLQQDDSIESIKKAKIDKSDIFTKFIKCDVTFPPFSDEVLNQVISTGTNMHDIQYVFTPSATPIIFDSIPLSDLSNGYSFSCYLMVDLAISQNFSQKQIIFKLSDSSGSTLLLYSSRTALLCEMNDVTIYKSSSVSLTTELPSCQWSMVTITIKKIPDSDSKVNLIFSLNKDSKPPFTITDVNFNGQYLTAQIGGFTEQNPTINKISCFLSSFHLFNKPLNPDFVSSLFSFGPKGVKVKDLLENATTSSNCKSNNIYSYIKPFSYIFREYNLIKLMIPFFGFSNYAPHFFLEKIVDSFRHVPLEQYDQYISIFSQFLMNAPANVICYSLYLHFFMLFTETQSSLLFKHILFNFNIWFNADDPQAVKRTVQHWANVLFPDFSQIFIENTSIPEILTLIRIHCWFTDEESNNMINHKRCHTIDVNVVRNCLNRLIAEFASYKLTMDDVRSILSNTFTTHDIQHKLSFLSLLDNISSLILDKSEVASELHILFTTSRPDLFMTTLNLILKLSDEFGDKYSPSNSDSIVSDQSHPSSFNMKLMSFSSHKPVSTSILKNPNVRGRSSSTVILSPNKASIFNTQSGISSSSSSFNNINNYIWTDNHIECVLFHINKQHLTVPILDAVLATSQNYPEALPIACMIACNLGEEEQLKTIEAFTSILCSADMKSNDDDFFIIIMAQKRVLKLKTWFIWPIILTMKVKSSKEHHLMMLQTITSVAKNNYTVIDQILAFLDLIYIHYGTKVTTFQLEILDIVFSKITDNSKVDSRKLMYRFVRNLLFHYDRNIHSTKLMNEFENSPFCESSKKSKKNQERNLPFDVNSMKDVQNLFSEQSISNELIFRVELDDENVELFKQIINKLDKFEFNNNSEEDDNLNCYMKFIKYLNNKDSMSDSDRAKTLQTFAHEGWRNFQAMNISFKMYMNSYCNDIEKFLTKIESIAKDLLSNLNEESIKLSLISIDILNDRKINQYCQSANLFNRFESLEMNEFSIWNSFNEENCLTKKEERKSFHLLSNFSCPFTKKVFKLYYFEIDPFFENSKPILKMNALYVKFLNTERCTFAILPKKIIIATKFKKIYITVSDITHILYRNVNCFEFVKKTGKSYIVNFLNTTIEDIIKSLKQVVNSNFQGSHKPIFQTSSFSKFIHIQNFTNDWVNRKMTTFEYLLKLNFFGGRSYKMLSNYPIFPFIRDFTDTKSEYKISPQSWLRMFHPYKKCFNPDQTKTIDLSLKRRSSDFSLSSADLLSTSNSNEIAISSDDEKVHFGENSSNSDGQIQTQNQSQDEDELGIAKNHRPSDILTSSLISTMQNLNLSDDQPSKYSPENGQIQLNSSSHSSYLFNFNSSKMELTPEFFMMPECFESLELPSGVSSQYEFVYENRKKLESDEVSNSLNLWIDRLFGPNGSVEVLFKSPHPVRNGKPLRQPQSKSSNQDYQLFLTISSENLIFGKIQLNSSNSNDKILVKTVTVSGYCCEHQVDVTKKVSETQTLMQVIYSPKTAFSAIGDVILAVDTETGVFSVISGTQIVKTQLNSPVDFCEEEAVFGSNGGFIFAVQPDNKTYNLYFLGKAKISPELIVTITSSRKYDRTAVSVFSGKIIIFERITGRYLRVIDTEGIPAKRLLILEGFGFIVAEFPSELALFSLSGDKIRSMKVNYEIFFLSSFVSEDGFDYLFMSDKRGQTMIIEAFTFKVVEKSGHNINTTIIDINYIPSLGSLLILTQDGKLFSFS</sequence>
<keyword evidence="4" id="KW-1185">Reference proteome</keyword>
<dbReference type="Gene3D" id="1.10.1540.10">
    <property type="entry name" value="BEACH domain"/>
    <property type="match status" value="1"/>
</dbReference>
<dbReference type="SMART" id="SM01026">
    <property type="entry name" value="Beach"/>
    <property type="match status" value="1"/>
</dbReference>
<dbReference type="InterPro" id="IPR036372">
    <property type="entry name" value="BEACH_dom_sf"/>
</dbReference>
<dbReference type="PROSITE" id="PS50197">
    <property type="entry name" value="BEACH"/>
    <property type="match status" value="1"/>
</dbReference>
<reference evidence="3 4" key="1">
    <citation type="submission" date="2024-04" db="EMBL/GenBank/DDBJ databases">
        <title>Tritrichomonas musculus Genome.</title>
        <authorList>
            <person name="Alves-Ferreira E."/>
            <person name="Grigg M."/>
            <person name="Lorenzi H."/>
            <person name="Galac M."/>
        </authorList>
    </citation>
    <scope>NUCLEOTIDE SEQUENCE [LARGE SCALE GENOMIC DNA]</scope>
    <source>
        <strain evidence="3 4">EAF2021</strain>
    </source>
</reference>
<dbReference type="EMBL" id="JAPFFF010000029">
    <property type="protein sequence ID" value="KAK8846449.1"/>
    <property type="molecule type" value="Genomic_DNA"/>
</dbReference>
<dbReference type="PANTHER" id="PTHR13743">
    <property type="entry name" value="BEIGE/BEACH-RELATED"/>
    <property type="match status" value="1"/>
</dbReference>
<dbReference type="Pfam" id="PF02138">
    <property type="entry name" value="Beach"/>
    <property type="match status" value="2"/>
</dbReference>
<proteinExistence type="predicted"/>
<feature type="compositionally biased region" description="Polar residues" evidence="1">
    <location>
        <begin position="2076"/>
        <end position="2091"/>
    </location>
</feature>
<name>A0ABR2HIA0_9EUKA</name>
<accession>A0ABR2HIA0</accession>
<feature type="domain" description="BEACH" evidence="2">
    <location>
        <begin position="1951"/>
        <end position="2269"/>
    </location>
</feature>
<evidence type="ECO:0000259" key="2">
    <source>
        <dbReference type="PROSITE" id="PS50197"/>
    </source>
</evidence>
<evidence type="ECO:0000313" key="3">
    <source>
        <dbReference type="EMBL" id="KAK8846449.1"/>
    </source>
</evidence>
<dbReference type="InterPro" id="IPR050865">
    <property type="entry name" value="BEACH_Domain"/>
</dbReference>
<feature type="region of interest" description="Disordered" evidence="1">
    <location>
        <begin position="2072"/>
        <end position="2095"/>
    </location>
</feature>
<dbReference type="InterPro" id="IPR000409">
    <property type="entry name" value="BEACH_dom"/>
</dbReference>
<evidence type="ECO:0000313" key="4">
    <source>
        <dbReference type="Proteomes" id="UP001470230"/>
    </source>
</evidence>
<dbReference type="SUPFAM" id="SSF81837">
    <property type="entry name" value="BEACH domain"/>
    <property type="match status" value="1"/>
</dbReference>
<protein>
    <recommendedName>
        <fullName evidence="2">BEACH domain-containing protein</fullName>
    </recommendedName>
</protein>
<gene>
    <name evidence="3" type="ORF">M9Y10_020471</name>
</gene>
<dbReference type="PANTHER" id="PTHR13743:SF161">
    <property type="entry name" value="BEIGE_BEACH DOMAIN CONTAINING PROTEIN"/>
    <property type="match status" value="1"/>
</dbReference>